<dbReference type="InterPro" id="IPR010856">
    <property type="entry name" value="Gig2-like"/>
</dbReference>
<dbReference type="HOGENOM" id="CLU_011148_0_0_1"/>
<reference key="1">
    <citation type="journal article" date="2014" name="PLoS Genet.">
        <title>Signature Gene Expression Reveals Novel Clues to the Molecular Mechanisms of Dimorphic Transition in Penicillium marneffei.</title>
        <authorList>
            <person name="Yang E."/>
            <person name="Wang G."/>
            <person name="Cai J."/>
            <person name="Woo P.C."/>
            <person name="Lau S.K."/>
            <person name="Yuen K.-Y."/>
            <person name="Chow W.-N."/>
            <person name="Lin X."/>
        </authorList>
    </citation>
    <scope>NUCLEOTIDE SEQUENCE [LARGE SCALE GENOMIC DNA]</scope>
    <source>
        <strain>PM1</strain>
    </source>
</reference>
<accession>A0A093VHV7</accession>
<organism evidence="1">
    <name type="scientific">Talaromyces marneffei PM1</name>
    <dbReference type="NCBI Taxonomy" id="1077442"/>
    <lineage>
        <taxon>Eukaryota</taxon>
        <taxon>Fungi</taxon>
        <taxon>Dikarya</taxon>
        <taxon>Ascomycota</taxon>
        <taxon>Pezizomycotina</taxon>
        <taxon>Eurotiomycetes</taxon>
        <taxon>Eurotiomycetidae</taxon>
        <taxon>Eurotiales</taxon>
        <taxon>Trichocomaceae</taxon>
        <taxon>Talaromyces</taxon>
        <taxon>Talaromyces sect. Talaromyces</taxon>
    </lineage>
</organism>
<reference evidence="1" key="2">
    <citation type="journal article" date="2014" name="PLoS Genet.">
        <title>Signature gene expression reveals novel clues to the molecular mechanisms of dimorphic transition in Penicillium marneffei.</title>
        <authorList>
            <person name="Yang E."/>
            <person name="Wang G."/>
            <person name="Cai J."/>
            <person name="Woo P.C."/>
            <person name="Lau S.K."/>
            <person name="Yuen K.-Y."/>
            <person name="Chow W.-N."/>
            <person name="Lin X."/>
        </authorList>
    </citation>
    <scope>NUCLEOTIDE SEQUENCE</scope>
    <source>
        <strain evidence="1">PM1</strain>
    </source>
</reference>
<gene>
    <name evidence="1" type="ORF">GQ26_0041660</name>
</gene>
<protein>
    <submittedName>
        <fullName evidence="1">Uncharacterized protein YbiU</fullName>
    </submittedName>
</protein>
<dbReference type="SUPFAM" id="SSF51197">
    <property type="entry name" value="Clavaminate synthase-like"/>
    <property type="match status" value="1"/>
</dbReference>
<dbReference type="eggNOG" id="ENOG502QUAF">
    <property type="taxonomic scope" value="Eukaryota"/>
</dbReference>
<dbReference type="AlphaFoldDB" id="A0A093VHV7"/>
<dbReference type="EMBL" id="JPOX01000004">
    <property type="protein sequence ID" value="KFX51765.1"/>
    <property type="molecule type" value="Genomic_DNA"/>
</dbReference>
<dbReference type="PANTHER" id="PTHR30613:SF1">
    <property type="entry name" value="DUF1479 DOMAIN PROTEIN (AFU_ORTHOLOGUE AFUA_5G09280)"/>
    <property type="match status" value="1"/>
</dbReference>
<proteinExistence type="predicted"/>
<sequence length="473" mass="52416">MAAVKRVPLSFVRQASTVAPSSTKAAGDISSVFPSLSGKAPEPLPPRFQTLKTQLSTGRQKDLTESWLRLLDSLREEVDKIKALGSKAIPSINYEDIQSGTLTQEQLDEIRLRGAVVIRGVVPKETALDYKQKAREYIAANKDRVNAFPKDDPAVYELYWTPSQVHARAHPGIIDTQKFLSKLWHSSNPLSQISNTHPLTYADRFRIRNPGDAKFALGPHSDGGSLERWEDPEYHRCYSKILEGRWEEYDPFDADHRISAHQDLYNGAGACSMFRFFQGWLSMSSTGPGEGTLKICPLLRHATAYLILRPFMTTGSIQALNAEFPGSMPGACQEYNDETHPDLNLADTMCSVPHVEPGDYVAWHCDTIHSVDKEHRGQTDSSVMYIPVCPMTSSNVQYLVKQREAALKYSPPPDFPDAGGVGEQGFTGQLDWNTVSAEGLRAMGMGSKPWATSENMSDGEKAVIESANRTCFS</sequence>
<evidence type="ECO:0000313" key="1">
    <source>
        <dbReference type="EMBL" id="KFX51765.1"/>
    </source>
</evidence>
<comment type="caution">
    <text evidence="1">The sequence shown here is derived from an EMBL/GenBank/DDBJ whole genome shotgun (WGS) entry which is preliminary data.</text>
</comment>
<dbReference type="PANTHER" id="PTHR30613">
    <property type="entry name" value="UNCHARACTERIZED PROTEIN YBIU-RELATED"/>
    <property type="match status" value="1"/>
</dbReference>
<dbReference type="Pfam" id="PF07350">
    <property type="entry name" value="Gig2-like"/>
    <property type="match status" value="1"/>
</dbReference>
<dbReference type="InterPro" id="IPR027443">
    <property type="entry name" value="IPNS-like_sf"/>
</dbReference>
<name>A0A093VHV7_TALMA</name>
<dbReference type="Gene3D" id="2.60.120.330">
    <property type="entry name" value="B-lactam Antibiotic, Isopenicillin N Synthase, Chain"/>
    <property type="match status" value="1"/>
</dbReference>